<feature type="transmembrane region" description="Helical" evidence="1">
    <location>
        <begin position="34"/>
        <end position="56"/>
    </location>
</feature>
<dbReference type="EMBL" id="AUPL01007324">
    <property type="protein sequence ID" value="ESL05116.1"/>
    <property type="molecule type" value="Genomic_DNA"/>
</dbReference>
<evidence type="ECO:0000313" key="3">
    <source>
        <dbReference type="Proteomes" id="UP000031737"/>
    </source>
</evidence>
<sequence length="71" mass="8694">MSHTCLYVQLCLQLLYAVSFFFLLWFLAKYGRKAWLFFVCFIHPLLSHVLRSFFFFCFFSREQCFIVIIVF</sequence>
<evidence type="ECO:0000256" key="1">
    <source>
        <dbReference type="SAM" id="Phobius"/>
    </source>
</evidence>
<feature type="transmembrane region" description="Helical" evidence="1">
    <location>
        <begin position="6"/>
        <end position="27"/>
    </location>
</feature>
<keyword evidence="3" id="KW-1185">Reference proteome</keyword>
<proteinExistence type="predicted"/>
<keyword evidence="1" id="KW-0472">Membrane</keyword>
<gene>
    <name evidence="2" type="ORF">TRSC58_07266</name>
</gene>
<dbReference type="VEuPathDB" id="TriTrypDB:TRSC58_07266"/>
<comment type="caution">
    <text evidence="2">The sequence shown here is derived from an EMBL/GenBank/DDBJ whole genome shotgun (WGS) entry which is preliminary data.</text>
</comment>
<protein>
    <submittedName>
        <fullName evidence="2">Uncharacterized protein</fullName>
    </submittedName>
</protein>
<dbReference type="AlphaFoldDB" id="A0A061ITM1"/>
<organism evidence="2 3">
    <name type="scientific">Trypanosoma rangeli SC58</name>
    <dbReference type="NCBI Taxonomy" id="429131"/>
    <lineage>
        <taxon>Eukaryota</taxon>
        <taxon>Discoba</taxon>
        <taxon>Euglenozoa</taxon>
        <taxon>Kinetoplastea</taxon>
        <taxon>Metakinetoplastina</taxon>
        <taxon>Trypanosomatida</taxon>
        <taxon>Trypanosomatidae</taxon>
        <taxon>Trypanosoma</taxon>
        <taxon>Herpetosoma</taxon>
    </lineage>
</organism>
<evidence type="ECO:0000313" key="2">
    <source>
        <dbReference type="EMBL" id="ESL05116.1"/>
    </source>
</evidence>
<name>A0A061ITM1_TRYRA</name>
<keyword evidence="1" id="KW-1133">Transmembrane helix</keyword>
<dbReference type="Proteomes" id="UP000031737">
    <property type="component" value="Unassembled WGS sequence"/>
</dbReference>
<accession>A0A061ITM1</accession>
<keyword evidence="1" id="KW-0812">Transmembrane</keyword>
<reference evidence="2 3" key="1">
    <citation type="submission" date="2013-07" db="EMBL/GenBank/DDBJ databases">
        <authorList>
            <person name="Stoco P.H."/>
            <person name="Wagner G."/>
            <person name="Gerber A."/>
            <person name="Zaha A."/>
            <person name="Thompson C."/>
            <person name="Bartholomeu D.C."/>
            <person name="Luckemeyer D.D."/>
            <person name="Bahia D."/>
            <person name="Loreto E."/>
            <person name="Prestes E.B."/>
            <person name="Lima F.M."/>
            <person name="Rodrigues-Luiz G."/>
            <person name="Vallejo G.A."/>
            <person name="Filho J.F."/>
            <person name="Monteiro K.M."/>
            <person name="Tyler K.M."/>
            <person name="de Almeida L.G."/>
            <person name="Ortiz M.F."/>
            <person name="Siervo M.A."/>
            <person name="de Moraes M.H."/>
            <person name="Cunha O.L."/>
            <person name="Mendonca-Neto R."/>
            <person name="Silva R."/>
            <person name="Teixeira S.M."/>
            <person name="Murta S.M."/>
            <person name="Sincero T.C."/>
            <person name="Mendes T.A."/>
            <person name="Urmenyi T.P."/>
            <person name="Silva V.G."/>
            <person name="da Rocha W.D."/>
            <person name="Andersson B."/>
            <person name="Romanha A.J."/>
            <person name="Steindel M."/>
            <person name="de Vasconcelos A.T."/>
            <person name="Grisard E.C."/>
        </authorList>
    </citation>
    <scope>NUCLEOTIDE SEQUENCE [LARGE SCALE GENOMIC DNA]</scope>
    <source>
        <strain evidence="2 3">SC58</strain>
    </source>
</reference>